<evidence type="ECO:0000313" key="2">
    <source>
        <dbReference type="EMBL" id="SFF68556.1"/>
    </source>
</evidence>
<accession>A0A1I2KUH1</accession>
<feature type="transmembrane region" description="Helical" evidence="1">
    <location>
        <begin position="32"/>
        <end position="50"/>
    </location>
</feature>
<dbReference type="EMBL" id="FOOG01000005">
    <property type="protein sequence ID" value="SFF68556.1"/>
    <property type="molecule type" value="Genomic_DNA"/>
</dbReference>
<protein>
    <submittedName>
        <fullName evidence="2">Putative membrane protein</fullName>
    </submittedName>
</protein>
<dbReference type="PANTHER" id="PTHR37309:SF1">
    <property type="entry name" value="SLR0284 PROTEIN"/>
    <property type="match status" value="1"/>
</dbReference>
<feature type="transmembrane region" description="Helical" evidence="1">
    <location>
        <begin position="7"/>
        <end position="26"/>
    </location>
</feature>
<dbReference type="PANTHER" id="PTHR37309">
    <property type="entry name" value="SLR0284 PROTEIN"/>
    <property type="match status" value="1"/>
</dbReference>
<feature type="transmembrane region" description="Helical" evidence="1">
    <location>
        <begin position="91"/>
        <end position="111"/>
    </location>
</feature>
<dbReference type="AlphaFoldDB" id="A0A1I2KUH1"/>
<keyword evidence="1" id="KW-1133">Transmembrane helix</keyword>
<keyword evidence="3" id="KW-1185">Reference proteome</keyword>
<keyword evidence="1" id="KW-0812">Transmembrane</keyword>
<name>A0A1I2KUH1_9BACI</name>
<dbReference type="Proteomes" id="UP000198897">
    <property type="component" value="Unassembled WGS sequence"/>
</dbReference>
<proteinExistence type="predicted"/>
<feature type="transmembrane region" description="Helical" evidence="1">
    <location>
        <begin position="57"/>
        <end position="79"/>
    </location>
</feature>
<evidence type="ECO:0000313" key="3">
    <source>
        <dbReference type="Proteomes" id="UP000198897"/>
    </source>
</evidence>
<sequence length="119" mass="12736">MIYVKSWLLHILVNAIAIIAVGTLFESIHIDGVGGALLAAFILSILNAIVRPILVVLTLPITIVSLGLFLLVINAITLWLTDVFLGSTFEIAGFGMAIIAAIIISIINLILNSLIKDMK</sequence>
<keyword evidence="1" id="KW-0472">Membrane</keyword>
<evidence type="ECO:0000256" key="1">
    <source>
        <dbReference type="SAM" id="Phobius"/>
    </source>
</evidence>
<dbReference type="InterPro" id="IPR007165">
    <property type="entry name" value="Phage_holin_4_2"/>
</dbReference>
<gene>
    <name evidence="2" type="ORF">SAMN05216353_105118</name>
</gene>
<organism evidence="2 3">
    <name type="scientific">Halobacillus alkaliphilus</name>
    <dbReference type="NCBI Taxonomy" id="396056"/>
    <lineage>
        <taxon>Bacteria</taxon>
        <taxon>Bacillati</taxon>
        <taxon>Bacillota</taxon>
        <taxon>Bacilli</taxon>
        <taxon>Bacillales</taxon>
        <taxon>Bacillaceae</taxon>
        <taxon>Halobacillus</taxon>
    </lineage>
</organism>
<reference evidence="3" key="1">
    <citation type="submission" date="2016-10" db="EMBL/GenBank/DDBJ databases">
        <authorList>
            <person name="Varghese N."/>
            <person name="Submissions S."/>
        </authorList>
    </citation>
    <scope>NUCLEOTIDE SEQUENCE [LARGE SCALE GENOMIC DNA]</scope>
    <source>
        <strain evidence="3">FP5</strain>
    </source>
</reference>
<dbReference type="Pfam" id="PF04020">
    <property type="entry name" value="Phage_holin_4_2"/>
    <property type="match status" value="1"/>
</dbReference>